<evidence type="ECO:0000256" key="10">
    <source>
        <dbReference type="RuleBase" id="RU363035"/>
    </source>
</evidence>
<evidence type="ECO:0000256" key="6">
    <source>
        <dbReference type="ARBA" id="ARBA00022917"/>
    </source>
</evidence>
<dbReference type="HAMAP" id="MF_00049_B">
    <property type="entry name" value="Leu_tRNA_synth_B"/>
    <property type="match status" value="1"/>
</dbReference>
<dbReference type="FunFam" id="1.10.730.10:FF:000011">
    <property type="entry name" value="Leucine--tRNA ligase chloroplastic/mitochondrial"/>
    <property type="match status" value="1"/>
</dbReference>
<dbReference type="GO" id="GO:0005829">
    <property type="term" value="C:cytosol"/>
    <property type="evidence" value="ECO:0007669"/>
    <property type="project" value="TreeGrafter"/>
</dbReference>
<dbReference type="GO" id="GO:0002161">
    <property type="term" value="F:aminoacyl-tRNA deacylase activity"/>
    <property type="evidence" value="ECO:0007669"/>
    <property type="project" value="InterPro"/>
</dbReference>
<dbReference type="EMBL" id="CP010904">
    <property type="protein sequence ID" value="AKJ65446.1"/>
    <property type="molecule type" value="Genomic_DNA"/>
</dbReference>
<dbReference type="InterPro" id="IPR009080">
    <property type="entry name" value="tRNAsynth_Ia_anticodon-bd"/>
</dbReference>
<evidence type="ECO:0000259" key="12">
    <source>
        <dbReference type="Pfam" id="PF08264"/>
    </source>
</evidence>
<dbReference type="InterPro" id="IPR002300">
    <property type="entry name" value="aa-tRNA-synth_Ia"/>
</dbReference>
<keyword evidence="6 9" id="KW-0648">Protein biosynthesis</keyword>
<dbReference type="FunFam" id="3.10.20.590:FF:000001">
    <property type="entry name" value="Leucine--tRNA ligase"/>
    <property type="match status" value="1"/>
</dbReference>
<evidence type="ECO:0000256" key="8">
    <source>
        <dbReference type="ARBA" id="ARBA00047469"/>
    </source>
</evidence>
<proteinExistence type="inferred from homology"/>
<dbReference type="InterPro" id="IPR025709">
    <property type="entry name" value="Leu_tRNA-synth_edit"/>
</dbReference>
<dbReference type="InterPro" id="IPR002302">
    <property type="entry name" value="Leu-tRNA-ligase"/>
</dbReference>
<evidence type="ECO:0000256" key="4">
    <source>
        <dbReference type="ARBA" id="ARBA00022741"/>
    </source>
</evidence>
<dbReference type="InterPro" id="IPR015413">
    <property type="entry name" value="Methionyl/Leucyl_tRNA_Synth"/>
</dbReference>
<evidence type="ECO:0000256" key="3">
    <source>
        <dbReference type="ARBA" id="ARBA00022598"/>
    </source>
</evidence>
<dbReference type="PRINTS" id="PR00985">
    <property type="entry name" value="TRNASYNTHLEU"/>
</dbReference>
<organism evidence="15 16">
    <name type="scientific">Kiritimatiella glycovorans</name>
    <dbReference type="NCBI Taxonomy" id="1307763"/>
    <lineage>
        <taxon>Bacteria</taxon>
        <taxon>Pseudomonadati</taxon>
        <taxon>Kiritimatiellota</taxon>
        <taxon>Kiritimatiellia</taxon>
        <taxon>Kiritimatiellales</taxon>
        <taxon>Kiritimatiellaceae</taxon>
        <taxon>Kiritimatiella</taxon>
    </lineage>
</organism>
<dbReference type="Pfam" id="PF00133">
    <property type="entry name" value="tRNA-synt_1"/>
    <property type="match status" value="1"/>
</dbReference>
<keyword evidence="3 9" id="KW-0436">Ligase</keyword>
<dbReference type="Gene3D" id="1.10.730.10">
    <property type="entry name" value="Isoleucyl-tRNA Synthetase, Domain 1"/>
    <property type="match status" value="2"/>
</dbReference>
<evidence type="ECO:0000313" key="16">
    <source>
        <dbReference type="Proteomes" id="UP000035268"/>
    </source>
</evidence>
<evidence type="ECO:0000259" key="11">
    <source>
        <dbReference type="Pfam" id="PF00133"/>
    </source>
</evidence>
<feature type="domain" description="Leucyl-tRNA synthetase editing" evidence="14">
    <location>
        <begin position="231"/>
        <end position="424"/>
    </location>
</feature>
<feature type="short sequence motif" description="'KMSKS' region" evidence="9">
    <location>
        <begin position="605"/>
        <end position="609"/>
    </location>
</feature>
<dbReference type="Gene3D" id="3.40.50.620">
    <property type="entry name" value="HUPs"/>
    <property type="match status" value="2"/>
</dbReference>
<reference evidence="15 16" key="2">
    <citation type="journal article" date="2016" name="ISME J.">
        <title>Characterization of the first cultured representative of Verrucomicrobia subdivision 5 indicates the proposal of a novel phylum.</title>
        <authorList>
            <person name="Spring S."/>
            <person name="Bunk B."/>
            <person name="Sproer C."/>
            <person name="Schumann P."/>
            <person name="Rohde M."/>
            <person name="Tindall B.J."/>
            <person name="Klenk H.P."/>
        </authorList>
    </citation>
    <scope>NUCLEOTIDE SEQUENCE [LARGE SCALE GENOMIC DNA]</scope>
    <source>
        <strain evidence="15 16">L21-Fru-AB</strain>
    </source>
</reference>
<gene>
    <name evidence="9 15" type="primary">leuS</name>
    <name evidence="15" type="ORF">L21SP4_02219</name>
</gene>
<dbReference type="PATRIC" id="fig|1609981.3.peg.2309"/>
<dbReference type="SUPFAM" id="SSF50677">
    <property type="entry name" value="ValRS/IleRS/LeuRS editing domain"/>
    <property type="match status" value="1"/>
</dbReference>
<dbReference type="PANTHER" id="PTHR43740:SF2">
    <property type="entry name" value="LEUCINE--TRNA LIGASE, MITOCHONDRIAL"/>
    <property type="match status" value="1"/>
</dbReference>
<feature type="domain" description="Methionyl/Leucyl tRNA synthetase" evidence="13">
    <location>
        <begin position="51"/>
        <end position="192"/>
    </location>
</feature>
<accession>A0A0G3EG62</accession>
<feature type="domain" description="Aminoacyl-tRNA synthetase class Ia" evidence="11">
    <location>
        <begin position="438"/>
        <end position="638"/>
    </location>
</feature>
<dbReference type="InterPro" id="IPR013155">
    <property type="entry name" value="M/V/L/I-tRNA-synth_anticd-bd"/>
</dbReference>
<dbReference type="GO" id="GO:0005524">
    <property type="term" value="F:ATP binding"/>
    <property type="evidence" value="ECO:0007669"/>
    <property type="project" value="UniProtKB-UniRule"/>
</dbReference>
<reference evidence="16" key="1">
    <citation type="submission" date="2015-02" db="EMBL/GenBank/DDBJ databases">
        <title>Description and complete genome sequence of the first cultured representative of the subdivision 5 of the Verrucomicrobia phylum.</title>
        <authorList>
            <person name="Spring S."/>
            <person name="Bunk B."/>
            <person name="Sproer C."/>
            <person name="Klenk H.-P."/>
        </authorList>
    </citation>
    <scope>NUCLEOTIDE SEQUENCE [LARGE SCALE GENOMIC DNA]</scope>
    <source>
        <strain evidence="16">L21-Fru-AB</strain>
    </source>
</reference>
<protein>
    <recommendedName>
        <fullName evidence="9">Leucine--tRNA ligase</fullName>
        <ecNumber evidence="9">6.1.1.4</ecNumber>
    </recommendedName>
    <alternativeName>
        <fullName evidence="9">Leucyl-tRNA synthetase</fullName>
        <shortName evidence="9">LeuRS</shortName>
    </alternativeName>
</protein>
<dbReference type="Pfam" id="PF13603">
    <property type="entry name" value="tRNA-synt_1_2"/>
    <property type="match status" value="1"/>
</dbReference>
<dbReference type="SUPFAM" id="SSF47323">
    <property type="entry name" value="Anticodon-binding domain of a subclass of class I aminoacyl-tRNA synthetases"/>
    <property type="match status" value="1"/>
</dbReference>
<dbReference type="GO" id="GO:0004823">
    <property type="term" value="F:leucine-tRNA ligase activity"/>
    <property type="evidence" value="ECO:0007669"/>
    <property type="project" value="UniProtKB-UniRule"/>
</dbReference>
<dbReference type="Gene3D" id="3.10.20.590">
    <property type="match status" value="1"/>
</dbReference>
<keyword evidence="4 9" id="KW-0547">Nucleotide-binding</keyword>
<evidence type="ECO:0000256" key="1">
    <source>
        <dbReference type="ARBA" id="ARBA00005594"/>
    </source>
</evidence>
<dbReference type="SUPFAM" id="SSF52374">
    <property type="entry name" value="Nucleotidylyl transferase"/>
    <property type="match status" value="1"/>
</dbReference>
<dbReference type="Pfam" id="PF09334">
    <property type="entry name" value="tRNA-synt_1g"/>
    <property type="match status" value="1"/>
</dbReference>
<dbReference type="EC" id="6.1.1.4" evidence="9"/>
<dbReference type="CDD" id="cd07958">
    <property type="entry name" value="Anticodon_Ia_Leu_BEm"/>
    <property type="match status" value="1"/>
</dbReference>
<dbReference type="Pfam" id="PF08264">
    <property type="entry name" value="Anticodon_1"/>
    <property type="match status" value="1"/>
</dbReference>
<feature type="binding site" evidence="9">
    <location>
        <position position="608"/>
    </location>
    <ligand>
        <name>ATP</name>
        <dbReference type="ChEBI" id="CHEBI:30616"/>
    </ligand>
</feature>
<comment type="similarity">
    <text evidence="1 9 10">Belongs to the class-I aminoacyl-tRNA synthetase family.</text>
</comment>
<dbReference type="PANTHER" id="PTHR43740">
    <property type="entry name" value="LEUCYL-TRNA SYNTHETASE"/>
    <property type="match status" value="1"/>
</dbReference>
<dbReference type="InterPro" id="IPR001412">
    <property type="entry name" value="aa-tRNA-synth_I_CS"/>
</dbReference>
<feature type="domain" description="Methionyl/Valyl/Leucyl/Isoleucyl-tRNA synthetase anticodon-binding" evidence="12">
    <location>
        <begin position="688"/>
        <end position="815"/>
    </location>
</feature>
<dbReference type="PROSITE" id="PS00178">
    <property type="entry name" value="AA_TRNA_LIGASE_I"/>
    <property type="match status" value="1"/>
</dbReference>
<keyword evidence="16" id="KW-1185">Reference proteome</keyword>
<sequence>MMFRNEETKEVKAKYPFSEIEPRWQKFWNDEKMFHADLERTEDKYYCLMMFPYPSGRLHVGHGRNYIIGDAVARYKKMRGFNVFTPMGWDAFGLPAENAAIKTGVAPRDNTMNNIEVMKRQLDSWGCCYDWDRELASCEPEYYRWTQWIFLRLYERGLAYKARANVNWCPSCATVLANEQVVEGRCERCESAVEQKALSQWFFKITDYADRLLEDLDELEGWPERVKTMQRNWIGRSEGARIEFPLVAREDGGNDPCGSVPCFTTRVDTIYGCTYMVLAPEYPDLDRLIDGLPEADDVRAFVNDTRKLSAIDRTSEEVEKNGVFTGRYVVNPYNEERIPLWVGDYVLMEYGTGAVMAVPAHDTRDWAFARKYDLPVRVSIRPEDETPDPGSMDDAYTGDGVCVESGPFSGMDNREAIPAMIRHAESHGFGRGTIHYRLRDWLISRQRYWGAPIPVIYCDACGTVPVPDDQLPVRLPEDVEFRPAGESPLETSDTFMNVTCPRCGRSARRESDTMDTFVDSSWYFLRYLNAGDAEKAVDTERCNQWLPVDQYIGGIEHAILHLMYARFFTKALGDLGLLDFDEPFAHLFTQGMICRKNEVDGKLYKMSKSKGNVVSPDELIRRYGADTVRLYTLFIGPPEKEAEWRDDAVEGAFRFLNRLWRRVYDHHDLLDSSPADLPALDAMEEPERNLYRKVHETIERITRDLDGAFHFNTAVAQVMELMNAADDLKIAPDSTDSAKAVYRHAIENVILLISPFAPHIAEELWRELGHGESVLTAQWPALDREALKRDRIQLALQVNGKVRGQLEVDADAPRETIEQVAMDHPQTARWTEGKTVRKVIVVPGRLVNIAAS</sequence>
<dbReference type="InterPro" id="IPR014729">
    <property type="entry name" value="Rossmann-like_a/b/a_fold"/>
</dbReference>
<dbReference type="FunFam" id="3.40.50.620:FF:000056">
    <property type="entry name" value="Leucine--tRNA ligase"/>
    <property type="match status" value="1"/>
</dbReference>
<evidence type="ECO:0000256" key="2">
    <source>
        <dbReference type="ARBA" id="ARBA00022490"/>
    </source>
</evidence>
<keyword evidence="2 9" id="KW-0963">Cytoplasm</keyword>
<evidence type="ECO:0000259" key="14">
    <source>
        <dbReference type="Pfam" id="PF13603"/>
    </source>
</evidence>
<comment type="subcellular location">
    <subcellularLocation>
        <location evidence="9">Cytoplasm</location>
    </subcellularLocation>
</comment>
<dbReference type="Gene3D" id="3.90.740.10">
    <property type="entry name" value="Valyl/Leucyl/Isoleucyl-tRNA synthetase, editing domain"/>
    <property type="match status" value="1"/>
</dbReference>
<dbReference type="AlphaFoldDB" id="A0A0G3EG62"/>
<dbReference type="GO" id="GO:0006429">
    <property type="term" value="P:leucyl-tRNA aminoacylation"/>
    <property type="evidence" value="ECO:0007669"/>
    <property type="project" value="UniProtKB-UniRule"/>
</dbReference>
<dbReference type="InterPro" id="IPR009008">
    <property type="entry name" value="Val/Leu/Ile-tRNA-synth_edit"/>
</dbReference>
<evidence type="ECO:0000256" key="5">
    <source>
        <dbReference type="ARBA" id="ARBA00022840"/>
    </source>
</evidence>
<name>A0A0G3EG62_9BACT</name>
<dbReference type="STRING" id="1307763.L21SP4_02219"/>
<keyword evidence="7 9" id="KW-0030">Aminoacyl-tRNA synthetase</keyword>
<evidence type="ECO:0000259" key="13">
    <source>
        <dbReference type="Pfam" id="PF09334"/>
    </source>
</evidence>
<dbReference type="FunFam" id="3.40.50.620:FF:000003">
    <property type="entry name" value="Leucine--tRNA ligase"/>
    <property type="match status" value="1"/>
</dbReference>
<dbReference type="CDD" id="cd00812">
    <property type="entry name" value="LeuRS_core"/>
    <property type="match status" value="1"/>
</dbReference>
<dbReference type="KEGG" id="vbl:L21SP4_02219"/>
<keyword evidence="5 9" id="KW-0067">ATP-binding</keyword>
<evidence type="ECO:0000313" key="15">
    <source>
        <dbReference type="EMBL" id="AKJ65446.1"/>
    </source>
</evidence>
<feature type="short sequence motif" description="'HIGH' region" evidence="9">
    <location>
        <begin position="52"/>
        <end position="62"/>
    </location>
</feature>
<dbReference type="NCBIfam" id="TIGR00396">
    <property type="entry name" value="leuS_bact"/>
    <property type="match status" value="1"/>
</dbReference>
<evidence type="ECO:0000256" key="7">
    <source>
        <dbReference type="ARBA" id="ARBA00023146"/>
    </source>
</evidence>
<dbReference type="Proteomes" id="UP000035268">
    <property type="component" value="Chromosome"/>
</dbReference>
<comment type="catalytic activity">
    <reaction evidence="8 9">
        <text>tRNA(Leu) + L-leucine + ATP = L-leucyl-tRNA(Leu) + AMP + diphosphate</text>
        <dbReference type="Rhea" id="RHEA:11688"/>
        <dbReference type="Rhea" id="RHEA-COMP:9613"/>
        <dbReference type="Rhea" id="RHEA-COMP:9622"/>
        <dbReference type="ChEBI" id="CHEBI:30616"/>
        <dbReference type="ChEBI" id="CHEBI:33019"/>
        <dbReference type="ChEBI" id="CHEBI:57427"/>
        <dbReference type="ChEBI" id="CHEBI:78442"/>
        <dbReference type="ChEBI" id="CHEBI:78494"/>
        <dbReference type="ChEBI" id="CHEBI:456215"/>
        <dbReference type="EC" id="6.1.1.4"/>
    </reaction>
</comment>
<evidence type="ECO:0000256" key="9">
    <source>
        <dbReference type="HAMAP-Rule" id="MF_00049"/>
    </source>
</evidence>